<dbReference type="EMBL" id="ADBS01000002">
    <property type="protein sequence ID" value="EEZ40149.1"/>
    <property type="molecule type" value="Genomic_DNA"/>
</dbReference>
<feature type="domain" description="4Fe-4S ferredoxin-type" evidence="5">
    <location>
        <begin position="87"/>
        <end position="116"/>
    </location>
</feature>
<evidence type="ECO:0000256" key="2">
    <source>
        <dbReference type="ARBA" id="ARBA00022723"/>
    </source>
</evidence>
<evidence type="ECO:0000313" key="7">
    <source>
        <dbReference type="Proteomes" id="UP000003579"/>
    </source>
</evidence>
<dbReference type="GO" id="GO:0051539">
    <property type="term" value="F:4 iron, 4 sulfur cluster binding"/>
    <property type="evidence" value="ECO:0007669"/>
    <property type="project" value="UniProtKB-KW"/>
</dbReference>
<keyword evidence="4" id="KW-0411">Iron-sulfur</keyword>
<sequence>MLLYWGFLRLTGRAMKSFVIADPEKCIGCGTCMAACSTVHKQEGLQSHPRLTVVKQNDATAPVMCRHCEDAPCAAVCPVQAITKQDDRVLLNETLCVGCTLCAVACPFGAIAFDGSRPIAMANSYDIYIPSTPRSSNPSTSIPSTFGQDILAWEPGVKSIAVKCDLCGFRDEGPACAQVCPTQAIMVVDEEKIAKARQIKRAQAAESSAVVQGGEL</sequence>
<evidence type="ECO:0000259" key="5">
    <source>
        <dbReference type="PROSITE" id="PS51379"/>
    </source>
</evidence>
<dbReference type="InterPro" id="IPR017896">
    <property type="entry name" value="4Fe4S_Fe-S-bd"/>
</dbReference>
<dbReference type="PANTHER" id="PTHR42859:SF16">
    <property type="entry name" value="FORMATE HYDROGENLYASE SUBUNIT 2-RELATED"/>
    <property type="match status" value="1"/>
</dbReference>
<evidence type="ECO:0000256" key="4">
    <source>
        <dbReference type="ARBA" id="ARBA00023014"/>
    </source>
</evidence>
<name>D0Z418_PHODD</name>
<dbReference type="PROSITE" id="PS51379">
    <property type="entry name" value="4FE4S_FER_2"/>
    <property type="match status" value="2"/>
</dbReference>
<dbReference type="Pfam" id="PF12797">
    <property type="entry name" value="Fer4_2"/>
    <property type="match status" value="1"/>
</dbReference>
<dbReference type="Pfam" id="PF13247">
    <property type="entry name" value="Fer4_11"/>
    <property type="match status" value="1"/>
</dbReference>
<dbReference type="CDD" id="cd10554">
    <property type="entry name" value="HycB_like"/>
    <property type="match status" value="1"/>
</dbReference>
<dbReference type="InterPro" id="IPR050294">
    <property type="entry name" value="RnfB_subfamily"/>
</dbReference>
<keyword evidence="3" id="KW-0408">Iron</keyword>
<proteinExistence type="predicted"/>
<reference evidence="6 7" key="1">
    <citation type="submission" date="2009-11" db="EMBL/GenBank/DDBJ databases">
        <authorList>
            <consortium name="Los Alamos National Laboratory (LANL)"/>
            <consortium name="National Microbial Pathogen Data Resource (NMPDR)"/>
            <person name="Munk A.C."/>
            <person name="Tapia R."/>
            <person name="Green L."/>
            <person name="Rogers Y."/>
            <person name="Detter J.C."/>
            <person name="Bruce D."/>
            <person name="Brettin T.S."/>
            <person name="Colwell R."/>
            <person name="Huq A."/>
            <person name="Grim C.J."/>
            <person name="Hasan N.A."/>
            <person name="Vonstein V."/>
            <person name="Bartels D."/>
        </authorList>
    </citation>
    <scope>NUCLEOTIDE SEQUENCE [LARGE SCALE GENOMIC DNA]</scope>
    <source>
        <strain evidence="6 7">CIP 102761</strain>
    </source>
</reference>
<dbReference type="Proteomes" id="UP000003579">
    <property type="component" value="Unassembled WGS sequence"/>
</dbReference>
<protein>
    <submittedName>
        <fullName evidence="6">Hydrogenase 4 Fe-S subunit</fullName>
    </submittedName>
</protein>
<accession>D0Z418</accession>
<keyword evidence="1" id="KW-0004">4Fe-4S</keyword>
<dbReference type="Gene3D" id="3.30.70.20">
    <property type="match status" value="2"/>
</dbReference>
<dbReference type="InterPro" id="IPR017900">
    <property type="entry name" value="4Fe4S_Fe_S_CS"/>
</dbReference>
<dbReference type="PROSITE" id="PS00198">
    <property type="entry name" value="4FE4S_FER_1"/>
    <property type="match status" value="1"/>
</dbReference>
<dbReference type="eggNOG" id="COG1142">
    <property type="taxonomic scope" value="Bacteria"/>
</dbReference>
<dbReference type="GO" id="GO:0046872">
    <property type="term" value="F:metal ion binding"/>
    <property type="evidence" value="ECO:0007669"/>
    <property type="project" value="UniProtKB-KW"/>
</dbReference>
<organism evidence="6 7">
    <name type="scientific">Photobacterium damselae subsp. damselae CIP 102761</name>
    <dbReference type="NCBI Taxonomy" id="675817"/>
    <lineage>
        <taxon>Bacteria</taxon>
        <taxon>Pseudomonadati</taxon>
        <taxon>Pseudomonadota</taxon>
        <taxon>Gammaproteobacteria</taxon>
        <taxon>Vibrionales</taxon>
        <taxon>Vibrionaceae</taxon>
        <taxon>Photobacterium</taxon>
    </lineage>
</organism>
<dbReference type="SUPFAM" id="SSF54862">
    <property type="entry name" value="4Fe-4S ferredoxins"/>
    <property type="match status" value="1"/>
</dbReference>
<dbReference type="AlphaFoldDB" id="D0Z418"/>
<keyword evidence="7" id="KW-1185">Reference proteome</keyword>
<keyword evidence="2" id="KW-0479">Metal-binding</keyword>
<gene>
    <name evidence="6" type="ORF">VDA_001171</name>
</gene>
<evidence type="ECO:0000256" key="3">
    <source>
        <dbReference type="ARBA" id="ARBA00023004"/>
    </source>
</evidence>
<evidence type="ECO:0000256" key="1">
    <source>
        <dbReference type="ARBA" id="ARBA00022485"/>
    </source>
</evidence>
<evidence type="ECO:0000313" key="6">
    <source>
        <dbReference type="EMBL" id="EEZ40149.1"/>
    </source>
</evidence>
<dbReference type="PANTHER" id="PTHR42859">
    <property type="entry name" value="OXIDOREDUCTASE"/>
    <property type="match status" value="1"/>
</dbReference>
<feature type="domain" description="4Fe-4S ferredoxin-type" evidence="5">
    <location>
        <begin position="16"/>
        <end position="38"/>
    </location>
</feature>